<keyword evidence="3" id="KW-1185">Reference proteome</keyword>
<dbReference type="InterPro" id="IPR022409">
    <property type="entry name" value="PKD/Chitinase_dom"/>
</dbReference>
<dbReference type="Proteomes" id="UP000253410">
    <property type="component" value="Unassembled WGS sequence"/>
</dbReference>
<protein>
    <submittedName>
        <fullName evidence="2">PKD domain-containing protein</fullName>
    </submittedName>
</protein>
<dbReference type="SUPFAM" id="SSF49299">
    <property type="entry name" value="PKD domain"/>
    <property type="match status" value="2"/>
</dbReference>
<dbReference type="InterPro" id="IPR013783">
    <property type="entry name" value="Ig-like_fold"/>
</dbReference>
<dbReference type="CDD" id="cd00146">
    <property type="entry name" value="PKD"/>
    <property type="match status" value="3"/>
</dbReference>
<dbReference type="SMART" id="SM00089">
    <property type="entry name" value="PKD"/>
    <property type="match status" value="3"/>
</dbReference>
<dbReference type="Pfam" id="PF00801">
    <property type="entry name" value="PKD"/>
    <property type="match status" value="2"/>
</dbReference>
<dbReference type="PROSITE" id="PS50093">
    <property type="entry name" value="PKD"/>
    <property type="match status" value="2"/>
</dbReference>
<sequence>MNRKNKRIRLYAILLLAELLGGCYKEEQYPVKAVFSIQVENNNYSVPVQVNISNNTTGAETFSWSFEGGNPATSAKKDPGTIVYNNPGNYILKLIAGNRYGGIDSMTIPIKVDADVEPGFTCTNAQSWFPPVTCQLNNITKGADRYEWTFEGGEPASSTQMQPGNVVFRQPGKHKITLKAGNGRVSFTRDTTITVLPDLVADFSIAWPASNDDKQVPFNVITVNKCISATSYNWSFTGGAPAISTDQAPSVLYNTPGIYTLSLTAANDKKSVVATKTITVLPNTHLYTFTDIRLGINTAQNTIGSYFSSVLGKVLKSGEVTAANGSQIDFCYFGLNNGFNYNKIISPDSVQLYTFSAIPNAINIQVINKQESCGCGVNFSVADFDSMTDDTPLRMLNISQSIAGLAEFDNTVPRVVLFKTSDGRKGAVKIKQFVNAGQQSYILCDIKITKP</sequence>
<organism evidence="2 3">
    <name type="scientific">Chitinophaga flava</name>
    <dbReference type="NCBI Taxonomy" id="2259036"/>
    <lineage>
        <taxon>Bacteria</taxon>
        <taxon>Pseudomonadati</taxon>
        <taxon>Bacteroidota</taxon>
        <taxon>Chitinophagia</taxon>
        <taxon>Chitinophagales</taxon>
        <taxon>Chitinophagaceae</taxon>
        <taxon>Chitinophaga</taxon>
    </lineage>
</organism>
<reference evidence="2 3" key="1">
    <citation type="submission" date="2018-05" db="EMBL/GenBank/DDBJ databases">
        <title>Chitinophaga sp. K3CV102501T nov., isolated from isolated from a monsoon evergreen broad-leaved forest soil.</title>
        <authorList>
            <person name="Lv Y."/>
        </authorList>
    </citation>
    <scope>NUCLEOTIDE SEQUENCE [LARGE SCALE GENOMIC DNA]</scope>
    <source>
        <strain evidence="2 3">GDMCC 1.1325</strain>
    </source>
</reference>
<evidence type="ECO:0000313" key="3">
    <source>
        <dbReference type="Proteomes" id="UP000253410"/>
    </source>
</evidence>
<gene>
    <name evidence="2" type="ORF">DF182_23225</name>
</gene>
<proteinExistence type="predicted"/>
<name>A0A365XSX0_9BACT</name>
<dbReference type="EMBL" id="QFFJ01000002">
    <property type="protein sequence ID" value="RBL89433.1"/>
    <property type="molecule type" value="Genomic_DNA"/>
</dbReference>
<feature type="domain" description="PKD" evidence="1">
    <location>
        <begin position="61"/>
        <end position="112"/>
    </location>
</feature>
<dbReference type="Gene3D" id="2.60.40.10">
    <property type="entry name" value="Immunoglobulins"/>
    <property type="match status" value="3"/>
</dbReference>
<dbReference type="AlphaFoldDB" id="A0A365XSX0"/>
<dbReference type="OrthoDB" id="622252at2"/>
<evidence type="ECO:0000313" key="2">
    <source>
        <dbReference type="EMBL" id="RBL89433.1"/>
    </source>
</evidence>
<dbReference type="InterPro" id="IPR035986">
    <property type="entry name" value="PKD_dom_sf"/>
</dbReference>
<comment type="caution">
    <text evidence="2">The sequence shown here is derived from an EMBL/GenBank/DDBJ whole genome shotgun (WGS) entry which is preliminary data.</text>
</comment>
<accession>A0A365XSX0</accession>
<dbReference type="InterPro" id="IPR000601">
    <property type="entry name" value="PKD_dom"/>
</dbReference>
<dbReference type="RefSeq" id="WP_113618177.1">
    <property type="nucleotide sequence ID" value="NZ_QFFJ01000002.1"/>
</dbReference>
<evidence type="ECO:0000259" key="1">
    <source>
        <dbReference type="PROSITE" id="PS50093"/>
    </source>
</evidence>
<feature type="domain" description="PKD" evidence="1">
    <location>
        <begin position="228"/>
        <end position="280"/>
    </location>
</feature>